<dbReference type="PRINTS" id="PR00033">
    <property type="entry name" value="HTHASNC"/>
</dbReference>
<dbReference type="InterPro" id="IPR011008">
    <property type="entry name" value="Dimeric_a/b-barrel"/>
</dbReference>
<dbReference type="PANTHER" id="PTHR30154:SF53">
    <property type="entry name" value="HTH-TYPE TRANSCRIPTIONAL REGULATOR LRPC"/>
    <property type="match status" value="1"/>
</dbReference>
<dbReference type="PROSITE" id="PS50956">
    <property type="entry name" value="HTH_ASNC_2"/>
    <property type="match status" value="1"/>
</dbReference>
<dbReference type="AlphaFoldDB" id="A0A1H3G5C9"/>
<name>A0A1H3G5C9_9BACI</name>
<dbReference type="InterPro" id="IPR000485">
    <property type="entry name" value="AsnC-type_HTH_dom"/>
</dbReference>
<dbReference type="InterPro" id="IPR019885">
    <property type="entry name" value="Tscrpt_reg_HTH_AsnC-type_CS"/>
</dbReference>
<proteinExistence type="predicted"/>
<dbReference type="Pfam" id="PF13412">
    <property type="entry name" value="HTH_24"/>
    <property type="match status" value="1"/>
</dbReference>
<dbReference type="SUPFAM" id="SSF54909">
    <property type="entry name" value="Dimeric alpha+beta barrel"/>
    <property type="match status" value="1"/>
</dbReference>
<evidence type="ECO:0000313" key="6">
    <source>
        <dbReference type="Proteomes" id="UP000198935"/>
    </source>
</evidence>
<gene>
    <name evidence="5" type="ORF">SAMN05421736_10155</name>
</gene>
<dbReference type="GO" id="GO:0005829">
    <property type="term" value="C:cytosol"/>
    <property type="evidence" value="ECO:0007669"/>
    <property type="project" value="TreeGrafter"/>
</dbReference>
<keyword evidence="2" id="KW-0238">DNA-binding</keyword>
<dbReference type="GO" id="GO:0043565">
    <property type="term" value="F:sequence-specific DNA binding"/>
    <property type="evidence" value="ECO:0007669"/>
    <property type="project" value="InterPro"/>
</dbReference>
<dbReference type="OrthoDB" id="34294at2"/>
<feature type="domain" description="HTH asnC-type" evidence="4">
    <location>
        <begin position="3"/>
        <end position="64"/>
    </location>
</feature>
<dbReference type="Gene3D" id="3.30.70.920">
    <property type="match status" value="1"/>
</dbReference>
<dbReference type="GO" id="GO:0043200">
    <property type="term" value="P:response to amino acid"/>
    <property type="evidence" value="ECO:0007669"/>
    <property type="project" value="TreeGrafter"/>
</dbReference>
<keyword evidence="1" id="KW-0805">Transcription regulation</keyword>
<evidence type="ECO:0000256" key="1">
    <source>
        <dbReference type="ARBA" id="ARBA00023015"/>
    </source>
</evidence>
<evidence type="ECO:0000313" key="5">
    <source>
        <dbReference type="EMBL" id="SDX97664.1"/>
    </source>
</evidence>
<evidence type="ECO:0000259" key="4">
    <source>
        <dbReference type="PROSITE" id="PS50956"/>
    </source>
</evidence>
<keyword evidence="6" id="KW-1185">Reference proteome</keyword>
<dbReference type="Proteomes" id="UP000198935">
    <property type="component" value="Unassembled WGS sequence"/>
</dbReference>
<dbReference type="SMART" id="SM00344">
    <property type="entry name" value="HTH_ASNC"/>
    <property type="match status" value="1"/>
</dbReference>
<evidence type="ECO:0000256" key="3">
    <source>
        <dbReference type="ARBA" id="ARBA00023163"/>
    </source>
</evidence>
<evidence type="ECO:0000256" key="2">
    <source>
        <dbReference type="ARBA" id="ARBA00023125"/>
    </source>
</evidence>
<dbReference type="Gene3D" id="1.10.10.10">
    <property type="entry name" value="Winged helix-like DNA-binding domain superfamily/Winged helix DNA-binding domain"/>
    <property type="match status" value="1"/>
</dbReference>
<dbReference type="SUPFAM" id="SSF46785">
    <property type="entry name" value="Winged helix' DNA-binding domain"/>
    <property type="match status" value="1"/>
</dbReference>
<reference evidence="6" key="1">
    <citation type="submission" date="2016-10" db="EMBL/GenBank/DDBJ databases">
        <authorList>
            <person name="Varghese N."/>
            <person name="Submissions S."/>
        </authorList>
    </citation>
    <scope>NUCLEOTIDE SEQUENCE [LARGE SCALE GENOMIC DNA]</scope>
    <source>
        <strain evidence="6">SP</strain>
    </source>
</reference>
<keyword evidence="3" id="KW-0804">Transcription</keyword>
<dbReference type="Pfam" id="PF01037">
    <property type="entry name" value="AsnC_trans_reg"/>
    <property type="match status" value="1"/>
</dbReference>
<dbReference type="STRING" id="1503961.SAMN05421736_10155"/>
<protein>
    <submittedName>
        <fullName evidence="5">Lrp/AsnC family transcriptional regulator, leucine-responsive regulatory protein</fullName>
    </submittedName>
</protein>
<sequence length="149" mass="16893">MTLDDIDKVILKELSKDARISMKDLGDIVNLSSPSVKERISKLKKEGIIKKCTIAVNKEKLGLKISCIVTITISTGKYHHFIEFIENHPQIDFCYRSAGQVCFYILLSVREISEIEQFVDEASKYGTVNTNLVLSQVKTKGYLEYALDE</sequence>
<dbReference type="EMBL" id="FNPI01000001">
    <property type="protein sequence ID" value="SDX97664.1"/>
    <property type="molecule type" value="Genomic_DNA"/>
</dbReference>
<organism evidence="5 6">
    <name type="scientific">Evansella caseinilytica</name>
    <dbReference type="NCBI Taxonomy" id="1503961"/>
    <lineage>
        <taxon>Bacteria</taxon>
        <taxon>Bacillati</taxon>
        <taxon>Bacillota</taxon>
        <taxon>Bacilli</taxon>
        <taxon>Bacillales</taxon>
        <taxon>Bacillaceae</taxon>
        <taxon>Evansella</taxon>
    </lineage>
</organism>
<dbReference type="InterPro" id="IPR036388">
    <property type="entry name" value="WH-like_DNA-bd_sf"/>
</dbReference>
<dbReference type="PANTHER" id="PTHR30154">
    <property type="entry name" value="LEUCINE-RESPONSIVE REGULATORY PROTEIN"/>
    <property type="match status" value="1"/>
</dbReference>
<accession>A0A1H3G5C9</accession>
<dbReference type="InterPro" id="IPR036390">
    <property type="entry name" value="WH_DNA-bd_sf"/>
</dbReference>
<dbReference type="InterPro" id="IPR019887">
    <property type="entry name" value="Tscrpt_reg_AsnC/Lrp_C"/>
</dbReference>
<dbReference type="PROSITE" id="PS00519">
    <property type="entry name" value="HTH_ASNC_1"/>
    <property type="match status" value="1"/>
</dbReference>
<dbReference type="InterPro" id="IPR019888">
    <property type="entry name" value="Tscrpt_reg_AsnC-like"/>
</dbReference>